<accession>A0A1X7UUT9</accession>
<proteinExistence type="predicted"/>
<organism evidence="2">
    <name type="scientific">Amphimedon queenslandica</name>
    <name type="common">Sponge</name>
    <dbReference type="NCBI Taxonomy" id="400682"/>
    <lineage>
        <taxon>Eukaryota</taxon>
        <taxon>Metazoa</taxon>
        <taxon>Porifera</taxon>
        <taxon>Demospongiae</taxon>
        <taxon>Heteroscleromorpha</taxon>
        <taxon>Haplosclerida</taxon>
        <taxon>Niphatidae</taxon>
        <taxon>Amphimedon</taxon>
    </lineage>
</organism>
<feature type="transmembrane region" description="Helical" evidence="1">
    <location>
        <begin position="16"/>
        <end position="37"/>
    </location>
</feature>
<dbReference type="PANTHER" id="PTHR46579">
    <property type="entry name" value="F5/8 TYPE C DOMAIN-CONTAINING PROTEIN-RELATED"/>
    <property type="match status" value="1"/>
</dbReference>
<dbReference type="OrthoDB" id="6147034at2759"/>
<dbReference type="PANTHER" id="PTHR46579:SF1">
    <property type="entry name" value="F5_8 TYPE C DOMAIN-CONTAINING PROTEIN"/>
    <property type="match status" value="1"/>
</dbReference>
<dbReference type="InParanoid" id="A0A1X7UUT9"/>
<keyword evidence="1" id="KW-0812">Transmembrane</keyword>
<sequence>MAYIVELSKLWFRYGFTHLITLVYGSEYQYFLLYYLVRCMGNILEMKYFDHYLGERHATLNLHYLLHSPQSVKELGPLWANTCYEFENSNSVLKKLLHGTHKVDMQIPKRIGFVHFVHSKMSTVNDKVLYQCCCLKARQNKCNVIVDHDGKLITVLPTEVKQLFKTGVGNITLREYRRSSKRCDYAVFVLQDNQYYCGFIEIFLVLGKV</sequence>
<evidence type="ECO:0000313" key="2">
    <source>
        <dbReference type="EnsemblMetazoa" id="Aqu2.1.31284_001"/>
    </source>
</evidence>
<protein>
    <submittedName>
        <fullName evidence="2">Uncharacterized protein</fullName>
    </submittedName>
</protein>
<dbReference type="AlphaFoldDB" id="A0A1X7UUT9"/>
<evidence type="ECO:0000256" key="1">
    <source>
        <dbReference type="SAM" id="Phobius"/>
    </source>
</evidence>
<name>A0A1X7UUT9_AMPQE</name>
<keyword evidence="1" id="KW-0472">Membrane</keyword>
<dbReference type="EnsemblMetazoa" id="Aqu2.1.31284_001">
    <property type="protein sequence ID" value="Aqu2.1.31284_001"/>
    <property type="gene ID" value="Aqu2.1.31284"/>
</dbReference>
<reference evidence="2" key="1">
    <citation type="submission" date="2017-05" db="UniProtKB">
        <authorList>
            <consortium name="EnsemblMetazoa"/>
        </authorList>
    </citation>
    <scope>IDENTIFICATION</scope>
</reference>
<keyword evidence="1" id="KW-1133">Transmembrane helix</keyword>